<sequence length="410" mass="45197">MKGKIGVNCCFFLFLFCCVVSEKIGPQKKKKNLEEDAAHMLMKKLEKLYKLNETNNGEIFNKEIESLKKQIEALHQGKVDSSEGNIAQLLENESKDEFGQKTIFGMDEEDLDNYDADFIGQSKGKIMGQSGEIVAVQGNDTEQVQEVKSESLASPAEDQTDEESIVVKSPGGSVEVGLENVQNPQTVQQEAVPVTGSTEGQRADQSADGHTQVEQVTQPEADSSRSSAVGNPGSPEVSGTEQPQEGGSRQPAASAEVPSEPAAIPPATPPAALDSAKESKIKYLDKLYDEVLTTCDNRSGINAPDYHSKYNTIKTKYELSMNPVEYEIVKNMFNAGFKKEDDMNTNPLVDIFKKVLTEEKFQNEFDNFVSGLYGFAKRHNYLSEERMKNNTENTNLVENAINLLNTIEVV</sequence>
<feature type="chain" id="PRO_5012033404" evidence="2">
    <location>
        <begin position="22"/>
        <end position="410"/>
    </location>
</feature>
<feature type="compositionally biased region" description="Low complexity" evidence="1">
    <location>
        <begin position="251"/>
        <end position="262"/>
    </location>
</feature>
<feature type="signal peptide" evidence="2">
    <location>
        <begin position="1"/>
        <end position="21"/>
    </location>
</feature>
<dbReference type="AlphaFoldDB" id="A0A1Y1JJ14"/>
<gene>
    <name evidence="4" type="ORF">PGO_122170</name>
</gene>
<proteinExistence type="predicted"/>
<dbReference type="RefSeq" id="XP_028544809.1">
    <property type="nucleotide sequence ID" value="XM_028689008.1"/>
</dbReference>
<reference evidence="5" key="1">
    <citation type="submission" date="2017-04" db="EMBL/GenBank/DDBJ databases">
        <title>Plasmodium gonderi genome.</title>
        <authorList>
            <person name="Arisue N."/>
            <person name="Honma H."/>
            <person name="Kawai S."/>
            <person name="Tougan T."/>
            <person name="Tanabe K."/>
            <person name="Horii T."/>
        </authorList>
    </citation>
    <scope>NUCLEOTIDE SEQUENCE [LARGE SCALE GENOMIC DNA]</scope>
    <source>
        <strain evidence="5">ATCC 30045</strain>
    </source>
</reference>
<evidence type="ECO:0000313" key="5">
    <source>
        <dbReference type="Proteomes" id="UP000195521"/>
    </source>
</evidence>
<keyword evidence="2" id="KW-0732">Signal</keyword>
<organism evidence="4 5">
    <name type="scientific">Plasmodium gonderi</name>
    <dbReference type="NCBI Taxonomy" id="77519"/>
    <lineage>
        <taxon>Eukaryota</taxon>
        <taxon>Sar</taxon>
        <taxon>Alveolata</taxon>
        <taxon>Apicomplexa</taxon>
        <taxon>Aconoidasida</taxon>
        <taxon>Haemosporida</taxon>
        <taxon>Plasmodiidae</taxon>
        <taxon>Plasmodium</taxon>
        <taxon>Plasmodium (Plasmodium)</taxon>
    </lineage>
</organism>
<protein>
    <submittedName>
        <fullName evidence="4">Merozoite surface protein 7</fullName>
    </submittedName>
</protein>
<dbReference type="InterPro" id="IPR024781">
    <property type="entry name" value="MSP_C"/>
</dbReference>
<feature type="compositionally biased region" description="Polar residues" evidence="1">
    <location>
        <begin position="180"/>
        <end position="200"/>
    </location>
</feature>
<feature type="compositionally biased region" description="Polar residues" evidence="1">
    <location>
        <begin position="208"/>
        <end position="229"/>
    </location>
</feature>
<name>A0A1Y1JJ14_PLAGO</name>
<comment type="caution">
    <text evidence="4">The sequence shown here is derived from an EMBL/GenBank/DDBJ whole genome shotgun (WGS) entry which is preliminary data.</text>
</comment>
<feature type="region of interest" description="Disordered" evidence="1">
    <location>
        <begin position="174"/>
        <end position="275"/>
    </location>
</feature>
<feature type="compositionally biased region" description="Polar residues" evidence="1">
    <location>
        <begin position="237"/>
        <end position="247"/>
    </location>
</feature>
<dbReference type="OrthoDB" id="385821at2759"/>
<dbReference type="OMA" id="FCCASSE"/>
<evidence type="ECO:0000313" key="4">
    <source>
        <dbReference type="EMBL" id="GAW82220.1"/>
    </source>
</evidence>
<dbReference type="Proteomes" id="UP000195521">
    <property type="component" value="Unassembled WGS sequence"/>
</dbReference>
<keyword evidence="4" id="KW-0477">Merozoite</keyword>
<dbReference type="GeneID" id="39748957"/>
<evidence type="ECO:0000256" key="1">
    <source>
        <dbReference type="SAM" id="MobiDB-lite"/>
    </source>
</evidence>
<evidence type="ECO:0000256" key="2">
    <source>
        <dbReference type="SAM" id="SignalP"/>
    </source>
</evidence>
<dbReference type="EMBL" id="BDQF01000013">
    <property type="protein sequence ID" value="GAW82220.1"/>
    <property type="molecule type" value="Genomic_DNA"/>
</dbReference>
<feature type="domain" description="Merozoite surface protein C-terminal" evidence="3">
    <location>
        <begin position="281"/>
        <end position="402"/>
    </location>
</feature>
<dbReference type="Pfam" id="PF12948">
    <property type="entry name" value="MSP7_C"/>
    <property type="match status" value="1"/>
</dbReference>
<accession>A0A1Y1JJ14</accession>
<keyword evidence="5" id="KW-1185">Reference proteome</keyword>
<evidence type="ECO:0000259" key="3">
    <source>
        <dbReference type="Pfam" id="PF12948"/>
    </source>
</evidence>